<gene>
    <name evidence="3" type="ORF">NBRC111894_2426</name>
</gene>
<dbReference type="AlphaFoldDB" id="A0A4Y1ZCN2"/>
<proteinExistence type="predicted"/>
<dbReference type="GO" id="GO:0004049">
    <property type="term" value="F:anthranilate synthase activity"/>
    <property type="evidence" value="ECO:0007669"/>
    <property type="project" value="UniProtKB-EC"/>
</dbReference>
<dbReference type="Gene3D" id="3.40.50.880">
    <property type="match status" value="1"/>
</dbReference>
<dbReference type="EMBL" id="BEXB01000018">
    <property type="protein sequence ID" value="GAY76872.1"/>
    <property type="molecule type" value="Genomic_DNA"/>
</dbReference>
<keyword evidence="3" id="KW-0456">Lyase</keyword>
<dbReference type="PRINTS" id="PR00097">
    <property type="entry name" value="ANTSNTHASEII"/>
</dbReference>
<dbReference type="GO" id="GO:0005829">
    <property type="term" value="C:cytosol"/>
    <property type="evidence" value="ECO:0007669"/>
    <property type="project" value="TreeGrafter"/>
</dbReference>
<feature type="domain" description="Glutamine amidotransferase" evidence="2">
    <location>
        <begin position="1"/>
        <end position="76"/>
    </location>
</feature>
<dbReference type="Pfam" id="PF00117">
    <property type="entry name" value="GATase"/>
    <property type="match status" value="1"/>
</dbReference>
<dbReference type="SUPFAM" id="SSF52317">
    <property type="entry name" value="Class I glutamine amidotransferase-like"/>
    <property type="match status" value="1"/>
</dbReference>
<dbReference type="PANTHER" id="PTHR43418:SF4">
    <property type="entry name" value="MULTIFUNCTIONAL TRYPTOPHAN BIOSYNTHESIS PROTEIN"/>
    <property type="match status" value="1"/>
</dbReference>
<evidence type="ECO:0000259" key="2">
    <source>
        <dbReference type="Pfam" id="PF00117"/>
    </source>
</evidence>
<dbReference type="Proteomes" id="UP000319716">
    <property type="component" value="Unassembled WGS sequence"/>
</dbReference>
<reference evidence="3 4" key="1">
    <citation type="submission" date="2017-11" db="EMBL/GenBank/DDBJ databases">
        <title>Draft Genome Sequence of Sporolactobacillus inulinus NBRC 111894 Isolated from Koso, a Japanese Sugar-Vegetable Fermented Beverage.</title>
        <authorList>
            <person name="Chiou T.Y."/>
            <person name="Oshima K."/>
            <person name="Suda W."/>
            <person name="Hattori M."/>
            <person name="Takahashi T."/>
        </authorList>
    </citation>
    <scope>NUCLEOTIDE SEQUENCE [LARGE SCALE GENOMIC DNA]</scope>
    <source>
        <strain evidence="3 4">NBRC111894</strain>
    </source>
</reference>
<accession>A0A4Y1ZCN2</accession>
<dbReference type="PANTHER" id="PTHR43418">
    <property type="entry name" value="MULTIFUNCTIONAL TRYPTOPHAN BIOSYNTHESIS PROTEIN-RELATED"/>
    <property type="match status" value="1"/>
</dbReference>
<organism evidence="3 4">
    <name type="scientific">Sporolactobacillus inulinus</name>
    <dbReference type="NCBI Taxonomy" id="2078"/>
    <lineage>
        <taxon>Bacteria</taxon>
        <taxon>Bacillati</taxon>
        <taxon>Bacillota</taxon>
        <taxon>Bacilli</taxon>
        <taxon>Bacillales</taxon>
        <taxon>Sporolactobacillaceae</taxon>
        <taxon>Sporolactobacillus</taxon>
    </lineage>
</organism>
<dbReference type="InterPro" id="IPR006221">
    <property type="entry name" value="TrpG/PapA_dom"/>
</dbReference>
<evidence type="ECO:0000313" key="3">
    <source>
        <dbReference type="EMBL" id="GAY76872.1"/>
    </source>
</evidence>
<dbReference type="InterPro" id="IPR029062">
    <property type="entry name" value="Class_I_gatase-like"/>
</dbReference>
<dbReference type="GO" id="GO:0000162">
    <property type="term" value="P:L-tryptophan biosynthetic process"/>
    <property type="evidence" value="ECO:0007669"/>
    <property type="project" value="TreeGrafter"/>
</dbReference>
<evidence type="ECO:0000313" key="4">
    <source>
        <dbReference type="Proteomes" id="UP000319716"/>
    </source>
</evidence>
<name>A0A4Y1ZCN2_9BACL</name>
<comment type="caution">
    <text evidence="3">The sequence shown here is derived from an EMBL/GenBank/DDBJ whole genome shotgun (WGS) entry which is preliminary data.</text>
</comment>
<sequence>MHGKASTITVTEHGKLFNEITDCFTASRYHSLYAEQVPDCLTVTARSEDGMVMALEHKKLPIVGVQFHPESILTARHNIGLKIIENVIESIS</sequence>
<dbReference type="InterPro" id="IPR050472">
    <property type="entry name" value="Anth_synth/Amidotransfase"/>
</dbReference>
<protein>
    <submittedName>
        <fullName evidence="3">Anthranilate synthase, aminase component</fullName>
        <ecNumber evidence="3">4.1.3.27</ecNumber>
    </submittedName>
</protein>
<keyword evidence="1" id="KW-0315">Glutamine amidotransferase</keyword>
<dbReference type="EC" id="4.1.3.27" evidence="3"/>
<dbReference type="PROSITE" id="PS51273">
    <property type="entry name" value="GATASE_TYPE_1"/>
    <property type="match status" value="1"/>
</dbReference>
<evidence type="ECO:0000256" key="1">
    <source>
        <dbReference type="ARBA" id="ARBA00022962"/>
    </source>
</evidence>
<dbReference type="InterPro" id="IPR017926">
    <property type="entry name" value="GATASE"/>
</dbReference>
<dbReference type="CDD" id="cd01743">
    <property type="entry name" value="GATase1_Anthranilate_Synthase"/>
    <property type="match status" value="1"/>
</dbReference>